<name>A0A9P7NHE3_9HYPO</name>
<sequence length="233" mass="27707">MKLIKVFVSTLAIGSSVAAPLEPRAKKDDLDTLEKVWRQDSLDKFRGKKMPRVVRKCVRCNADATVCDVVLCHLEVGYLPDKTPEEVQKTGRPLYAVTKEHEEDWLTAEEASAVMDRHRQMLEDVRNRKKKKKEEKDRIEREWYEQRLRELKGEKPQTPAEKKAEEKKKEEEEERKMEEERKEEERKVKQKEEEERKANEKKPPYKPDDEEDQDKKDKKEDDNDDDTKLQQQG</sequence>
<feature type="compositionally biased region" description="Basic and acidic residues" evidence="1">
    <location>
        <begin position="150"/>
        <end position="221"/>
    </location>
</feature>
<comment type="caution">
    <text evidence="3">The sequence shown here is derived from an EMBL/GenBank/DDBJ whole genome shotgun (WGS) entry which is preliminary data.</text>
</comment>
<organism evidence="3 4">
    <name type="scientific">Claviceps pusilla</name>
    <dbReference type="NCBI Taxonomy" id="123648"/>
    <lineage>
        <taxon>Eukaryota</taxon>
        <taxon>Fungi</taxon>
        <taxon>Dikarya</taxon>
        <taxon>Ascomycota</taxon>
        <taxon>Pezizomycotina</taxon>
        <taxon>Sordariomycetes</taxon>
        <taxon>Hypocreomycetidae</taxon>
        <taxon>Hypocreales</taxon>
        <taxon>Clavicipitaceae</taxon>
        <taxon>Claviceps</taxon>
    </lineage>
</organism>
<dbReference type="OrthoDB" id="10517561at2759"/>
<evidence type="ECO:0000256" key="1">
    <source>
        <dbReference type="SAM" id="MobiDB-lite"/>
    </source>
</evidence>
<evidence type="ECO:0000256" key="2">
    <source>
        <dbReference type="SAM" id="SignalP"/>
    </source>
</evidence>
<protein>
    <submittedName>
        <fullName evidence="3">Uncharacterized protein</fullName>
    </submittedName>
</protein>
<reference evidence="3" key="1">
    <citation type="journal article" date="2020" name="bioRxiv">
        <title>Whole genome comparisons of ergot fungi reveals the divergence and evolution of species within the genus Claviceps are the result of varying mechanisms driving genome evolution and host range expansion.</title>
        <authorList>
            <person name="Wyka S.A."/>
            <person name="Mondo S.J."/>
            <person name="Liu M."/>
            <person name="Dettman J."/>
            <person name="Nalam V."/>
            <person name="Broders K.D."/>
        </authorList>
    </citation>
    <scope>NUCLEOTIDE SEQUENCE</scope>
    <source>
        <strain evidence="3">CCC 602</strain>
    </source>
</reference>
<dbReference type="Proteomes" id="UP000748025">
    <property type="component" value="Unassembled WGS sequence"/>
</dbReference>
<evidence type="ECO:0000313" key="3">
    <source>
        <dbReference type="EMBL" id="KAG6016037.1"/>
    </source>
</evidence>
<gene>
    <name evidence="3" type="ORF">E4U43_004327</name>
</gene>
<accession>A0A9P7NHE3</accession>
<feature type="signal peptide" evidence="2">
    <location>
        <begin position="1"/>
        <end position="18"/>
    </location>
</feature>
<keyword evidence="4" id="KW-1185">Reference proteome</keyword>
<keyword evidence="2" id="KW-0732">Signal</keyword>
<dbReference type="EMBL" id="SRPW01000282">
    <property type="protein sequence ID" value="KAG6016037.1"/>
    <property type="molecule type" value="Genomic_DNA"/>
</dbReference>
<evidence type="ECO:0000313" key="4">
    <source>
        <dbReference type="Proteomes" id="UP000748025"/>
    </source>
</evidence>
<dbReference type="AlphaFoldDB" id="A0A9P7NHE3"/>
<proteinExistence type="predicted"/>
<feature type="region of interest" description="Disordered" evidence="1">
    <location>
        <begin position="150"/>
        <end position="233"/>
    </location>
</feature>
<feature type="chain" id="PRO_5040169770" evidence="2">
    <location>
        <begin position="19"/>
        <end position="233"/>
    </location>
</feature>